<gene>
    <name evidence="1" type="ORF">DARMORV10_C08P46970.1</name>
</gene>
<dbReference type="EMBL" id="HG994372">
    <property type="protein sequence ID" value="CAF2115650.1"/>
    <property type="molecule type" value="Genomic_DNA"/>
</dbReference>
<reference evidence="1" key="1">
    <citation type="submission" date="2021-01" db="EMBL/GenBank/DDBJ databases">
        <authorList>
            <consortium name="Genoscope - CEA"/>
            <person name="William W."/>
        </authorList>
    </citation>
    <scope>NUCLEOTIDE SEQUENCE</scope>
</reference>
<accession>A0A816V3D5</accession>
<name>A0A816V3D5_BRANA</name>
<evidence type="ECO:0000313" key="1">
    <source>
        <dbReference type="EMBL" id="CAF2115650.1"/>
    </source>
</evidence>
<sequence>MLLIDERVRYLGANKCRFDYGNSPVSYVCSSFKPPLVVSSNIVSHRCINEIKCKK</sequence>
<organism evidence="1">
    <name type="scientific">Brassica napus</name>
    <name type="common">Rape</name>
    <dbReference type="NCBI Taxonomy" id="3708"/>
    <lineage>
        <taxon>Eukaryota</taxon>
        <taxon>Viridiplantae</taxon>
        <taxon>Streptophyta</taxon>
        <taxon>Embryophyta</taxon>
        <taxon>Tracheophyta</taxon>
        <taxon>Spermatophyta</taxon>
        <taxon>Magnoliopsida</taxon>
        <taxon>eudicotyledons</taxon>
        <taxon>Gunneridae</taxon>
        <taxon>Pentapetalae</taxon>
        <taxon>rosids</taxon>
        <taxon>malvids</taxon>
        <taxon>Brassicales</taxon>
        <taxon>Brassicaceae</taxon>
        <taxon>Brassiceae</taxon>
        <taxon>Brassica</taxon>
    </lineage>
</organism>
<dbReference type="Proteomes" id="UP001295469">
    <property type="component" value="Chromosome C08"/>
</dbReference>
<protein>
    <submittedName>
        <fullName evidence="1">(rape) hypothetical protein</fullName>
    </submittedName>
</protein>
<dbReference type="AlphaFoldDB" id="A0A816V3D5"/>
<proteinExistence type="predicted"/>